<keyword evidence="3" id="KW-1185">Reference proteome</keyword>
<protein>
    <recommendedName>
        <fullName evidence="4">Homing endonuclease LAGLIDADG domain-containing protein</fullName>
    </recommendedName>
</protein>
<gene>
    <name evidence="2" type="ORF">ABT317_11700</name>
</gene>
<dbReference type="EMBL" id="JBEPCU010000147">
    <property type="protein sequence ID" value="MER6977655.1"/>
    <property type="molecule type" value="Genomic_DNA"/>
</dbReference>
<feature type="region of interest" description="Disordered" evidence="1">
    <location>
        <begin position="152"/>
        <end position="177"/>
    </location>
</feature>
<dbReference type="Proteomes" id="UP001458415">
    <property type="component" value="Unassembled WGS sequence"/>
</dbReference>
<sequence>MYPHYDTPTERAVAYTAGLIDGEGSVCVQGNRYQINISQCVINDGENLCRWLAQVWGLGTIFVHEKGRKNPQWSWHVAQTRAVQHVLTACLPDLRVKRPNALEALDWLAKHVSEGRRLSWTPGEERWLLDHWDSPDAELAAALGRSESAILGHRKALRPDAPDRRRAANRRRARPSD</sequence>
<dbReference type="SUPFAM" id="SSF55608">
    <property type="entry name" value="Homing endonucleases"/>
    <property type="match status" value="1"/>
</dbReference>
<reference evidence="2 3" key="1">
    <citation type="submission" date="2024-06" db="EMBL/GenBank/DDBJ databases">
        <title>The Natural Products Discovery Center: Release of the First 8490 Sequenced Strains for Exploring Actinobacteria Biosynthetic Diversity.</title>
        <authorList>
            <person name="Kalkreuter E."/>
            <person name="Kautsar S.A."/>
            <person name="Yang D."/>
            <person name="Bader C.D."/>
            <person name="Teijaro C.N."/>
            <person name="Fluegel L."/>
            <person name="Davis C.M."/>
            <person name="Simpson J.R."/>
            <person name="Lauterbach L."/>
            <person name="Steele A.D."/>
            <person name="Gui C."/>
            <person name="Meng S."/>
            <person name="Li G."/>
            <person name="Viehrig K."/>
            <person name="Ye F."/>
            <person name="Su P."/>
            <person name="Kiefer A.F."/>
            <person name="Nichols A."/>
            <person name="Cepeda A.J."/>
            <person name="Yan W."/>
            <person name="Fan B."/>
            <person name="Jiang Y."/>
            <person name="Adhikari A."/>
            <person name="Zheng C.-J."/>
            <person name="Schuster L."/>
            <person name="Cowan T.M."/>
            <person name="Smanski M.J."/>
            <person name="Chevrette M.G."/>
            <person name="De Carvalho L.P.S."/>
            <person name="Shen B."/>
        </authorList>
    </citation>
    <scope>NUCLEOTIDE SEQUENCE [LARGE SCALE GENOMIC DNA]</scope>
    <source>
        <strain evidence="2 3">NPDC000634</strain>
    </source>
</reference>
<name>A0ABV1W0D6_9ACTN</name>
<evidence type="ECO:0008006" key="4">
    <source>
        <dbReference type="Google" id="ProtNLM"/>
    </source>
</evidence>
<organism evidence="2 3">
    <name type="scientific">Streptomyces carpinensis</name>
    <dbReference type="NCBI Taxonomy" id="66369"/>
    <lineage>
        <taxon>Bacteria</taxon>
        <taxon>Bacillati</taxon>
        <taxon>Actinomycetota</taxon>
        <taxon>Actinomycetes</taxon>
        <taxon>Kitasatosporales</taxon>
        <taxon>Streptomycetaceae</taxon>
        <taxon>Streptomyces</taxon>
    </lineage>
</organism>
<evidence type="ECO:0000313" key="2">
    <source>
        <dbReference type="EMBL" id="MER6977655.1"/>
    </source>
</evidence>
<dbReference type="Gene3D" id="3.10.28.10">
    <property type="entry name" value="Homing endonucleases"/>
    <property type="match status" value="1"/>
</dbReference>
<evidence type="ECO:0000256" key="1">
    <source>
        <dbReference type="SAM" id="MobiDB-lite"/>
    </source>
</evidence>
<feature type="compositionally biased region" description="Basic residues" evidence="1">
    <location>
        <begin position="167"/>
        <end position="177"/>
    </location>
</feature>
<accession>A0ABV1W0D6</accession>
<dbReference type="InterPro" id="IPR027434">
    <property type="entry name" value="Homing_endonucl"/>
</dbReference>
<feature type="compositionally biased region" description="Basic and acidic residues" evidence="1">
    <location>
        <begin position="157"/>
        <end position="166"/>
    </location>
</feature>
<proteinExistence type="predicted"/>
<comment type="caution">
    <text evidence="2">The sequence shown here is derived from an EMBL/GenBank/DDBJ whole genome shotgun (WGS) entry which is preliminary data.</text>
</comment>
<evidence type="ECO:0000313" key="3">
    <source>
        <dbReference type="Proteomes" id="UP001458415"/>
    </source>
</evidence>